<protein>
    <submittedName>
        <fullName evidence="4">Uncharacterized protein YhaN</fullName>
    </submittedName>
</protein>
<dbReference type="Pfam" id="PF13514">
    <property type="entry name" value="AAA_27"/>
    <property type="match status" value="1"/>
</dbReference>
<comment type="caution">
    <text evidence="4">The sequence shown here is derived from an EMBL/GenBank/DDBJ whole genome shotgun (WGS) entry which is preliminary data.</text>
</comment>
<keyword evidence="5" id="KW-1185">Reference proteome</keyword>
<evidence type="ECO:0000259" key="3">
    <source>
        <dbReference type="Pfam" id="PF13514"/>
    </source>
</evidence>
<evidence type="ECO:0000313" key="5">
    <source>
        <dbReference type="Proteomes" id="UP000518288"/>
    </source>
</evidence>
<proteinExistence type="predicted"/>
<feature type="domain" description="YhaN AAA" evidence="3">
    <location>
        <begin position="1"/>
        <end position="212"/>
    </location>
</feature>
<dbReference type="Proteomes" id="UP000518288">
    <property type="component" value="Unassembled WGS sequence"/>
</dbReference>
<feature type="compositionally biased region" description="Low complexity" evidence="2">
    <location>
        <begin position="411"/>
        <end position="421"/>
    </location>
</feature>
<feature type="coiled-coil region" evidence="1">
    <location>
        <begin position="660"/>
        <end position="690"/>
    </location>
</feature>
<dbReference type="SUPFAM" id="SSF52540">
    <property type="entry name" value="P-loop containing nucleoside triphosphate hydrolases"/>
    <property type="match status" value="1"/>
</dbReference>
<dbReference type="Gene3D" id="3.40.50.300">
    <property type="entry name" value="P-loop containing nucleotide triphosphate hydrolases"/>
    <property type="match status" value="2"/>
</dbReference>
<feature type="region of interest" description="Disordered" evidence="2">
    <location>
        <begin position="399"/>
        <end position="422"/>
    </location>
</feature>
<dbReference type="PANTHER" id="PTHR41259:SF1">
    <property type="entry name" value="DOUBLE-STRAND BREAK REPAIR RAD50 ATPASE, PUTATIVE-RELATED"/>
    <property type="match status" value="1"/>
</dbReference>
<dbReference type="AlphaFoldDB" id="A0A7Y9U7M4"/>
<dbReference type="InterPro" id="IPR027417">
    <property type="entry name" value="P-loop_NTPase"/>
</dbReference>
<dbReference type="InterPro" id="IPR038734">
    <property type="entry name" value="YhaN_AAA"/>
</dbReference>
<keyword evidence="1" id="KW-0175">Coiled coil</keyword>
<name>A0A7Y9U7M4_9BURK</name>
<gene>
    <name evidence="4" type="ORF">BDD16_004279</name>
</gene>
<accession>A0A7Y9U7M4</accession>
<evidence type="ECO:0000313" key="4">
    <source>
        <dbReference type="EMBL" id="NYG35293.1"/>
    </source>
</evidence>
<organism evidence="4 5">
    <name type="scientific">Sphaerotilus montanus</name>
    <dbReference type="NCBI Taxonomy" id="522889"/>
    <lineage>
        <taxon>Bacteria</taxon>
        <taxon>Pseudomonadati</taxon>
        <taxon>Pseudomonadota</taxon>
        <taxon>Betaproteobacteria</taxon>
        <taxon>Burkholderiales</taxon>
        <taxon>Sphaerotilaceae</taxon>
        <taxon>Sphaerotilus</taxon>
    </lineage>
</organism>
<dbReference type="PANTHER" id="PTHR41259">
    <property type="entry name" value="DOUBLE-STRAND BREAK REPAIR RAD50 ATPASE, PUTATIVE-RELATED"/>
    <property type="match status" value="1"/>
</dbReference>
<reference evidence="4 5" key="1">
    <citation type="submission" date="2020-07" db="EMBL/GenBank/DDBJ databases">
        <title>Genomic Encyclopedia of Archaeal and Bacterial Type Strains, Phase II (KMG-II): from individual species to whole genera.</title>
        <authorList>
            <person name="Goeker M."/>
        </authorList>
    </citation>
    <scope>NUCLEOTIDE SEQUENCE [LARGE SCALE GENOMIC DNA]</scope>
    <source>
        <strain evidence="4 5">DSM 21226</strain>
    </source>
</reference>
<evidence type="ECO:0000256" key="2">
    <source>
        <dbReference type="SAM" id="MobiDB-lite"/>
    </source>
</evidence>
<evidence type="ECO:0000256" key="1">
    <source>
        <dbReference type="SAM" id="Coils"/>
    </source>
</evidence>
<sequence length="1178" mass="127531">MKLLRLHLQAFGPFTDRWLDLGDGSVGLHLVCGPNEAGKSSTLRALTALRHGIEVRSTDDFVHDHPAMRLGAVLLDRDGREVQVVRRKGRGQTLSVCGADGVPVPASADLEHQLTGGLTRADHESLYGLDHERLRQGGRALLAGEGDLGAALFEASAGVRSLQAVVTRLEQEARRHFVPGARGSRGRINEALRQHADQLAILKDATLRPTAWADLQRACEESGQALQTLLDTHAHLDRQARQWRDRLAVAPLLVRLDQSVQRCAELADAPRLGENAAASRSALQASTAEQQQALAAVSDSVGRHQRELEALPPSSPAVLLAAAAIERLVAQGETLDQCQRDLAETAAEQVRLEQRLAQQLAAIDAHLSPETLLSLAPTAVARAQAEAALSARAEAERALQQHCQTMQPRQGDAGAAASGDGTSVSVPVPVRIASDPARVALRSACDAVVRAESVLARLAALPAEQTLARQRLAASLSDLGHGRSWTVALVRSACPVLEVDIDHAVRTDDDGRTRQSELALRLAQIEEALRGREAERAQLLSQGVVPTADDVRAARTARDAAWANLRAEFASGPPAAAEPALQGFEQAVRQADALADALARDAGRAAQLQALQRQIADLARDRQLRQAERGQLQAEQAARSSGWLTRLQEAGLPALEPTSLREWQARLRVVRDAADQVERLALDAQRAQAVADQVRQGLCAALQAAAPASGMPVADHTPIATLLALARQCEDTFAREEQAALTAAAEQALRQEQRQREQREEHRLRAEAEATAAALRPVHDALRLPGTADGVAARARLLEWDQVRATVDQLAQARLAHARAQRVLADLVRKAAELAAVLQEPPPPADLRHWIDDLGRRLDEARRLEGRRQVLAQALDEAAGRRQHHLAALQQLAQARDALCAAAGVRTEAELPAAEERARLRRDAEHLRDHVRDLLAQGGWGDEAALRALVGDVDLAQAQAQAAQCERALTDLAPRLEAARQRDEAARRARDAVDSGDLAAQAREHMEQAGAAVRSGLVPWMRARLAQALLAQALGQFRERAQGPILRAASICFAAMTGGEYDRLQSEPGDDEHRPVLHLRRRDGRTLTVDGLSEGTRDQLYLALRLAALQMHRDRGTQLPLVLDDVLMTSDDDRAVRVLRMLADFAQGSQVLVFTHHQHLLDLARLSLPASVLRCSTL</sequence>
<dbReference type="RefSeq" id="WP_179635832.1">
    <property type="nucleotide sequence ID" value="NZ_JACCFH010000001.1"/>
</dbReference>
<feature type="coiled-coil region" evidence="1">
    <location>
        <begin position="742"/>
        <end position="769"/>
    </location>
</feature>
<dbReference type="EMBL" id="JACCFH010000001">
    <property type="protein sequence ID" value="NYG35293.1"/>
    <property type="molecule type" value="Genomic_DNA"/>
</dbReference>